<dbReference type="Pfam" id="PF14103">
    <property type="entry name" value="DUF4276"/>
    <property type="match status" value="1"/>
</dbReference>
<reference evidence="1 2" key="1">
    <citation type="submission" date="2019-09" db="EMBL/GenBank/DDBJ databases">
        <authorList>
            <person name="Wang X."/>
        </authorList>
    </citation>
    <scope>NUCLEOTIDE SEQUENCE [LARGE SCALE GENOMIC DNA]</scope>
    <source>
        <strain evidence="1 2">CICC 11023</strain>
    </source>
</reference>
<dbReference type="AlphaFoldDB" id="A0A5N0EJB0"/>
<dbReference type="InterPro" id="IPR025455">
    <property type="entry name" value="DUF4276"/>
</dbReference>
<dbReference type="Proteomes" id="UP000323876">
    <property type="component" value="Unassembled WGS sequence"/>
</dbReference>
<evidence type="ECO:0000313" key="1">
    <source>
        <dbReference type="EMBL" id="KAA8887471.1"/>
    </source>
</evidence>
<sequence length="223" mass="24506">MTANYHRLHFLVEGQSEEIVVNNVLGPYLVDRGWVVSQSIVTTRRPAGGPNHHGGVSSWSKVEQEIKLLLRDSSLEVLTTLFDFYAFPPDAPGMADIPPGLPPHERVAHVEQSLTAATADPRFVPHLILHELETWVFAAAEQVGCLLPGLAERLVRDVRVAGGPELVNDGPDTAPSKRISNYCPHYSKTNDGPLAIADLGVVELRNQCPHFDAWLELLDSRLS</sequence>
<comment type="caution">
    <text evidence="1">The sequence shown here is derived from an EMBL/GenBank/DDBJ whole genome shotgun (WGS) entry which is preliminary data.</text>
</comment>
<protein>
    <submittedName>
        <fullName evidence="1">DUF4276 family protein</fullName>
    </submittedName>
</protein>
<organism evidence="1 2">
    <name type="scientific">Nocardia colli</name>
    <dbReference type="NCBI Taxonomy" id="2545717"/>
    <lineage>
        <taxon>Bacteria</taxon>
        <taxon>Bacillati</taxon>
        <taxon>Actinomycetota</taxon>
        <taxon>Actinomycetes</taxon>
        <taxon>Mycobacteriales</taxon>
        <taxon>Nocardiaceae</taxon>
        <taxon>Nocardia</taxon>
    </lineage>
</organism>
<keyword evidence="2" id="KW-1185">Reference proteome</keyword>
<accession>A0A5N0EJB0</accession>
<proteinExistence type="predicted"/>
<gene>
    <name evidence="1" type="ORF">F3087_17420</name>
</gene>
<dbReference type="RefSeq" id="WP_150403046.1">
    <property type="nucleotide sequence ID" value="NZ_VXLC01000006.1"/>
</dbReference>
<dbReference type="EMBL" id="VXLC01000006">
    <property type="protein sequence ID" value="KAA8887471.1"/>
    <property type="molecule type" value="Genomic_DNA"/>
</dbReference>
<dbReference type="OrthoDB" id="9801478at2"/>
<evidence type="ECO:0000313" key="2">
    <source>
        <dbReference type="Proteomes" id="UP000323876"/>
    </source>
</evidence>
<name>A0A5N0EJB0_9NOCA</name>